<dbReference type="EMBL" id="JBIRUQ010000004">
    <property type="protein sequence ID" value="MFI1462694.1"/>
    <property type="molecule type" value="Genomic_DNA"/>
</dbReference>
<feature type="domain" description="ABC transporter" evidence="5">
    <location>
        <begin position="9"/>
        <end position="244"/>
    </location>
</feature>
<name>A0ABW7TSY9_9NOCA</name>
<keyword evidence="1" id="KW-0813">Transport</keyword>
<evidence type="ECO:0000256" key="1">
    <source>
        <dbReference type="ARBA" id="ARBA00022448"/>
    </source>
</evidence>
<dbReference type="RefSeq" id="WP_086007656.1">
    <property type="nucleotide sequence ID" value="NZ_JBIRUQ010000004.1"/>
</dbReference>
<evidence type="ECO:0000259" key="5">
    <source>
        <dbReference type="PROSITE" id="PS50893"/>
    </source>
</evidence>
<dbReference type="PANTHER" id="PTHR43790:SF9">
    <property type="entry name" value="GALACTOFURANOSE TRANSPORTER ATP-BINDING PROTEIN YTFR"/>
    <property type="match status" value="1"/>
</dbReference>
<gene>
    <name evidence="6" type="ORF">ACH4WX_18425</name>
</gene>
<protein>
    <submittedName>
        <fullName evidence="6">Sugar ABC transporter ATP-binding protein</fullName>
    </submittedName>
</protein>
<dbReference type="InterPro" id="IPR027417">
    <property type="entry name" value="P-loop_NTPase"/>
</dbReference>
<dbReference type="GO" id="GO:0005524">
    <property type="term" value="F:ATP binding"/>
    <property type="evidence" value="ECO:0007669"/>
    <property type="project" value="UniProtKB-KW"/>
</dbReference>
<dbReference type="InterPro" id="IPR003439">
    <property type="entry name" value="ABC_transporter-like_ATP-bd"/>
</dbReference>
<dbReference type="InterPro" id="IPR003593">
    <property type="entry name" value="AAA+_ATPase"/>
</dbReference>
<dbReference type="Pfam" id="PF00005">
    <property type="entry name" value="ABC_tran"/>
    <property type="match status" value="2"/>
</dbReference>
<evidence type="ECO:0000256" key="3">
    <source>
        <dbReference type="ARBA" id="ARBA00022741"/>
    </source>
</evidence>
<dbReference type="InterPro" id="IPR050107">
    <property type="entry name" value="ABC_carbohydrate_import_ATPase"/>
</dbReference>
<keyword evidence="2" id="KW-0677">Repeat</keyword>
<sequence length="510" mass="54872">MSVTTGAALACDGIVKAFNSVPVLQGVSLALQPGTITALAGENGAGKSTLMKIAAGQYHPDDGQVSVHGQVLRVGDPQEAYRLGVGIVPQELASIPEMTVYENLFLGREINRAGMLDRRAMARRARESLEPFGLDLDPLRKVGELSVGVQQIIEIAKATSRGVRVLLLDEPTSAIAKGEVARFGAVLRQLRADGVAVLFTTHKMEEIRNFADRVVVLRDGELVTDTPLADITDDEIVTAMVGRELGTLFPPVAPHSEEIVLEVRDLAVDERPPANLTVRRGEIVGLAGLMGAGRTELLETIFGMRTPRAGTISVKGSRVRPGNPAASIVAKMVFVPEDRKRAGAIMGMSILDNATLPHAGAFSTAGYLSSLGRTRAIGKVMDGLRLRRHSLAQSVETLSGGNQQKVVFGRWLTEDVDVLLLDEPTRGVDVGARNEIYKIITQLAERGMAVVMASSDMPEVVSLSHRVLVMHAGRFAGELDRDQLGRPDVQDRIFRFASGDTDRISKEFPS</sequence>
<dbReference type="CDD" id="cd03215">
    <property type="entry name" value="ABC_Carb_Monos_II"/>
    <property type="match status" value="1"/>
</dbReference>
<organism evidence="6 7">
    <name type="scientific">Nocardia carnea</name>
    <dbReference type="NCBI Taxonomy" id="37328"/>
    <lineage>
        <taxon>Bacteria</taxon>
        <taxon>Bacillati</taxon>
        <taxon>Actinomycetota</taxon>
        <taxon>Actinomycetes</taxon>
        <taxon>Mycobacteriales</taxon>
        <taxon>Nocardiaceae</taxon>
        <taxon>Nocardia</taxon>
    </lineage>
</organism>
<dbReference type="GeneID" id="93503563"/>
<dbReference type="Gene3D" id="3.40.50.300">
    <property type="entry name" value="P-loop containing nucleotide triphosphate hydrolases"/>
    <property type="match status" value="2"/>
</dbReference>
<accession>A0ABW7TSY9</accession>
<reference evidence="6 7" key="1">
    <citation type="submission" date="2024-10" db="EMBL/GenBank/DDBJ databases">
        <title>The Natural Products Discovery Center: Release of the First 8490 Sequenced Strains for Exploring Actinobacteria Biosynthetic Diversity.</title>
        <authorList>
            <person name="Kalkreuter E."/>
            <person name="Kautsar S.A."/>
            <person name="Yang D."/>
            <person name="Bader C.D."/>
            <person name="Teijaro C.N."/>
            <person name="Fluegel L."/>
            <person name="Davis C.M."/>
            <person name="Simpson J.R."/>
            <person name="Lauterbach L."/>
            <person name="Steele A.D."/>
            <person name="Gui C."/>
            <person name="Meng S."/>
            <person name="Li G."/>
            <person name="Viehrig K."/>
            <person name="Ye F."/>
            <person name="Su P."/>
            <person name="Kiefer A.F."/>
            <person name="Nichols A."/>
            <person name="Cepeda A.J."/>
            <person name="Yan W."/>
            <person name="Fan B."/>
            <person name="Jiang Y."/>
            <person name="Adhikari A."/>
            <person name="Zheng C.-J."/>
            <person name="Schuster L."/>
            <person name="Cowan T.M."/>
            <person name="Smanski M.J."/>
            <person name="Chevrette M.G."/>
            <person name="De Carvalho L.P.S."/>
            <person name="Shen B."/>
        </authorList>
    </citation>
    <scope>NUCLEOTIDE SEQUENCE [LARGE SCALE GENOMIC DNA]</scope>
    <source>
        <strain evidence="6 7">NPDC020568</strain>
    </source>
</reference>
<keyword evidence="4 6" id="KW-0067">ATP-binding</keyword>
<keyword evidence="3" id="KW-0547">Nucleotide-binding</keyword>
<dbReference type="SUPFAM" id="SSF52540">
    <property type="entry name" value="P-loop containing nucleoside triphosphate hydrolases"/>
    <property type="match status" value="2"/>
</dbReference>
<dbReference type="Proteomes" id="UP001611263">
    <property type="component" value="Unassembled WGS sequence"/>
</dbReference>
<evidence type="ECO:0000313" key="7">
    <source>
        <dbReference type="Proteomes" id="UP001611263"/>
    </source>
</evidence>
<evidence type="ECO:0000256" key="2">
    <source>
        <dbReference type="ARBA" id="ARBA00022737"/>
    </source>
</evidence>
<dbReference type="PANTHER" id="PTHR43790">
    <property type="entry name" value="CARBOHYDRATE TRANSPORT ATP-BINDING PROTEIN MG119-RELATED"/>
    <property type="match status" value="1"/>
</dbReference>
<evidence type="ECO:0000313" key="6">
    <source>
        <dbReference type="EMBL" id="MFI1462694.1"/>
    </source>
</evidence>
<dbReference type="CDD" id="cd03216">
    <property type="entry name" value="ABC_Carb_Monos_I"/>
    <property type="match status" value="1"/>
</dbReference>
<feature type="domain" description="ABC transporter" evidence="5">
    <location>
        <begin position="254"/>
        <end position="497"/>
    </location>
</feature>
<evidence type="ECO:0000256" key="4">
    <source>
        <dbReference type="ARBA" id="ARBA00022840"/>
    </source>
</evidence>
<dbReference type="InterPro" id="IPR017871">
    <property type="entry name" value="ABC_transporter-like_CS"/>
</dbReference>
<dbReference type="SMART" id="SM00382">
    <property type="entry name" value="AAA"/>
    <property type="match status" value="2"/>
</dbReference>
<dbReference type="PROSITE" id="PS50893">
    <property type="entry name" value="ABC_TRANSPORTER_2"/>
    <property type="match status" value="2"/>
</dbReference>
<dbReference type="PROSITE" id="PS00211">
    <property type="entry name" value="ABC_TRANSPORTER_1"/>
    <property type="match status" value="1"/>
</dbReference>
<comment type="caution">
    <text evidence="6">The sequence shown here is derived from an EMBL/GenBank/DDBJ whole genome shotgun (WGS) entry which is preliminary data.</text>
</comment>
<proteinExistence type="predicted"/>
<keyword evidence="7" id="KW-1185">Reference proteome</keyword>